<dbReference type="EMBL" id="CP109972">
    <property type="protein sequence ID" value="UYZ11360.1"/>
    <property type="molecule type" value="Genomic_DNA"/>
</dbReference>
<dbReference type="AlphaFoldDB" id="A0A4Z1R4P4"/>
<organism evidence="1 2">
    <name type="scientific">Agrobacterium salinitolerans</name>
    <dbReference type="NCBI Taxonomy" id="1183413"/>
    <lineage>
        <taxon>Bacteria</taxon>
        <taxon>Pseudomonadati</taxon>
        <taxon>Pseudomonadota</taxon>
        <taxon>Alphaproteobacteria</taxon>
        <taxon>Hyphomicrobiales</taxon>
        <taxon>Rhizobiaceae</taxon>
        <taxon>Rhizobium/Agrobacterium group</taxon>
        <taxon>Agrobacterium</taxon>
    </lineage>
</organism>
<reference evidence="1" key="1">
    <citation type="submission" date="2022-10" db="EMBL/GenBank/DDBJ databases">
        <title>Complete genome sequence of Agrobacterium salinitolerans CFBP5507.</title>
        <authorList>
            <person name="Tchabashvili S."/>
            <person name="Yen H.-C."/>
            <person name="Haryono M."/>
            <person name="Lin Y.-C."/>
            <person name="Lai E.-M."/>
            <person name="Kuo C.-H."/>
        </authorList>
    </citation>
    <scope>NUCLEOTIDE SEQUENCE</scope>
    <source>
        <strain evidence="1">CFBP5507</strain>
        <plasmid evidence="1">pTiCFBP5507</plasmid>
    </source>
</reference>
<dbReference type="Proteomes" id="UP000298735">
    <property type="component" value="Plasmid pTiCFBP5507"/>
</dbReference>
<proteinExistence type="predicted"/>
<keyword evidence="1" id="KW-0614">Plasmid</keyword>
<evidence type="ECO:0000313" key="2">
    <source>
        <dbReference type="Proteomes" id="UP000298735"/>
    </source>
</evidence>
<geneLocation type="plasmid" evidence="1 2">
    <name>pTiCFBP5507</name>
</geneLocation>
<name>A0A4Z1R4P4_9HYPH</name>
<gene>
    <name evidence="1" type="ORF">CFBP5507_26695</name>
</gene>
<dbReference type="KEGG" id="asal:CFBP5507_26695"/>
<sequence>MMIGGPPPIGVLFISRYDEKKKVLTFRFRVEEQGKCVDGEAAYDPKAKTLGGGVKLHRRVDGMPAYWKDYLGLKDVPCSW</sequence>
<protein>
    <submittedName>
        <fullName evidence="1">Uncharacterized protein</fullName>
    </submittedName>
</protein>
<dbReference type="RefSeq" id="WP_012654857.1">
    <property type="nucleotide sequence ID" value="NZ_CP109972.1"/>
</dbReference>
<accession>A0A4Z1R4P4</accession>
<evidence type="ECO:0000313" key="1">
    <source>
        <dbReference type="EMBL" id="UYZ11360.1"/>
    </source>
</evidence>